<evidence type="ECO:0000256" key="2">
    <source>
        <dbReference type="ARBA" id="ARBA00022485"/>
    </source>
</evidence>
<accession>A0ABY6HP16</accession>
<dbReference type="EMBL" id="CP104013">
    <property type="protein sequence ID" value="UYP45270.1"/>
    <property type="molecule type" value="Genomic_DNA"/>
</dbReference>
<evidence type="ECO:0000256" key="1">
    <source>
        <dbReference type="ARBA" id="ARBA00001966"/>
    </source>
</evidence>
<keyword evidence="2" id="KW-0004">4Fe-4S</keyword>
<feature type="domain" description="DNA primase large subunit C-terminal" evidence="8">
    <location>
        <begin position="255"/>
        <end position="349"/>
    </location>
</feature>
<keyword evidence="7" id="KW-0411">Iron-sulfur</keyword>
<protein>
    <recommendedName>
        <fullName evidence="8">DNA primase large subunit C-terminal domain-containing protein</fullName>
    </recommendedName>
</protein>
<evidence type="ECO:0000256" key="5">
    <source>
        <dbReference type="ARBA" id="ARBA00022723"/>
    </source>
</evidence>
<evidence type="ECO:0000256" key="7">
    <source>
        <dbReference type="ARBA" id="ARBA00023014"/>
    </source>
</evidence>
<evidence type="ECO:0000313" key="10">
    <source>
        <dbReference type="Proteomes" id="UP001208689"/>
    </source>
</evidence>
<evidence type="ECO:0000259" key="8">
    <source>
        <dbReference type="Pfam" id="PF04104"/>
    </source>
</evidence>
<organism evidence="9 10">
    <name type="scientific">Candidatus Lokiarchaeum ossiferum</name>
    <dbReference type="NCBI Taxonomy" id="2951803"/>
    <lineage>
        <taxon>Archaea</taxon>
        <taxon>Promethearchaeati</taxon>
        <taxon>Promethearchaeota</taxon>
        <taxon>Promethearchaeia</taxon>
        <taxon>Promethearchaeales</taxon>
        <taxon>Promethearchaeaceae</taxon>
        <taxon>Candidatus Lokiarchaeum</taxon>
    </lineage>
</organism>
<evidence type="ECO:0000256" key="3">
    <source>
        <dbReference type="ARBA" id="ARBA00022515"/>
    </source>
</evidence>
<evidence type="ECO:0000313" key="9">
    <source>
        <dbReference type="EMBL" id="UYP45270.1"/>
    </source>
</evidence>
<keyword evidence="5" id="KW-0479">Metal-binding</keyword>
<name>A0ABY6HP16_9ARCH</name>
<keyword evidence="4" id="KW-0235">DNA replication</keyword>
<dbReference type="Pfam" id="PF04104">
    <property type="entry name" value="DNA_primase_lrg"/>
    <property type="match status" value="1"/>
</dbReference>
<dbReference type="InterPro" id="IPR023642">
    <property type="entry name" value="DNA_primase_lsu_PriL"/>
</dbReference>
<proteinExistence type="predicted"/>
<gene>
    <name evidence="9" type="ORF">NEF87_001555</name>
</gene>
<dbReference type="SUPFAM" id="SSF140914">
    <property type="entry name" value="PriB N-terminal domain-like"/>
    <property type="match status" value="1"/>
</dbReference>
<evidence type="ECO:0000256" key="6">
    <source>
        <dbReference type="ARBA" id="ARBA00023004"/>
    </source>
</evidence>
<evidence type="ECO:0000256" key="4">
    <source>
        <dbReference type="ARBA" id="ARBA00022705"/>
    </source>
</evidence>
<keyword evidence="6" id="KW-0408">Iron</keyword>
<dbReference type="CDD" id="cd06560">
    <property type="entry name" value="PriL"/>
    <property type="match status" value="1"/>
</dbReference>
<keyword evidence="10" id="KW-1185">Reference proteome</keyword>
<dbReference type="Proteomes" id="UP001208689">
    <property type="component" value="Chromosome"/>
</dbReference>
<sequence length="419" mass="48534">MDGIPEKYYYQFPWLNGSSDVLFNRAGITVDELNSLSIVDIIQRLLREYPDLKDRILLFFESAVKNEERFQTPTDDIVHLAMYPILQILISMLKNRVLANALSNIYAKHCKRVLAQTGAVRTYPNKLIQQICKNVGIDCNLGFEFIEKIQYSFEMDFASYLMSAARLSDSKWKLVNQRFQDGKIFLIRPDVVMLLREFVRKKVQPDFKDMTPELAEEMEQIPKIKEILVEVEKLIQENMSRFQSSLISDGEKIGSDLFAPCIQAILYRMLQGENLSHNERLAICFFYLNTNHTIEETVDLFRTSPDFDESIARYQVEFAAGSGGKGKKYSMFKCSKLKSLHLCYADHKDFGDKLCIKGAKKRNGEIVQMQNPAKDFIFWKKIELNRLHRTQIAIGEQTITSKTEINEKQSKIPPQTSRK</sequence>
<comment type="cofactor">
    <cofactor evidence="1">
        <name>[4Fe-4S] cluster</name>
        <dbReference type="ChEBI" id="CHEBI:49883"/>
    </cofactor>
</comment>
<reference evidence="9" key="1">
    <citation type="submission" date="2022-09" db="EMBL/GenBank/DDBJ databases">
        <title>Actin cytoskeleton and complex cell architecture in an #Asgard archaeon.</title>
        <authorList>
            <person name="Ponce Toledo R.I."/>
            <person name="Schleper C."/>
            <person name="Rodrigues Oliveira T."/>
            <person name="Wollweber F."/>
            <person name="Xu J."/>
            <person name="Rittmann S."/>
            <person name="Klingl A."/>
            <person name="Pilhofer M."/>
        </authorList>
    </citation>
    <scope>NUCLEOTIDE SEQUENCE</scope>
    <source>
        <strain evidence="9">B-35</strain>
    </source>
</reference>
<keyword evidence="3" id="KW-0639">Primosome</keyword>
<dbReference type="InterPro" id="IPR058560">
    <property type="entry name" value="DNA_primase_C"/>
</dbReference>